<reference evidence="1 3" key="1">
    <citation type="submission" date="2020-01" db="EMBL/GenBank/DDBJ databases">
        <authorList>
            <consortium name="DOE Joint Genome Institute"/>
            <person name="Haridas S."/>
            <person name="Albert R."/>
            <person name="Binder M."/>
            <person name="Bloem J."/>
            <person name="Labutti K."/>
            <person name="Salamov A."/>
            <person name="Andreopoulos B."/>
            <person name="Baker S.E."/>
            <person name="Barry K."/>
            <person name="Bills G."/>
            <person name="Bluhm B.H."/>
            <person name="Cannon C."/>
            <person name="Castanera R."/>
            <person name="Culley D.E."/>
            <person name="Daum C."/>
            <person name="Ezra D."/>
            <person name="Gonzalez J.B."/>
            <person name="Henrissat B."/>
            <person name="Kuo A."/>
            <person name="Liang C."/>
            <person name="Lipzen A."/>
            <person name="Lutzoni F."/>
            <person name="Magnuson J."/>
            <person name="Mondo S."/>
            <person name="Nolan M."/>
            <person name="Ohm R."/>
            <person name="Pangilinan J."/>
            <person name="Park H.-J."/>
            <person name="Ramirez L."/>
            <person name="Alfaro M."/>
            <person name="Sun H."/>
            <person name="Tritt A."/>
            <person name="Yoshinaga Y."/>
            <person name="Zwiers L.-H."/>
            <person name="Turgeon B.G."/>
            <person name="Goodwin S.B."/>
            <person name="Spatafora J.W."/>
            <person name="Crous P.W."/>
            <person name="Grigoriev I.V."/>
        </authorList>
    </citation>
    <scope>NUCLEOTIDE SEQUENCE</scope>
    <source>
        <strain evidence="1 3">CBS 781.70</strain>
    </source>
</reference>
<dbReference type="Proteomes" id="UP000504638">
    <property type="component" value="Unplaced"/>
</dbReference>
<name>A0A6G1G899_9PEZI</name>
<dbReference type="AlphaFoldDB" id="A0A6G1G899"/>
<proteinExistence type="predicted"/>
<keyword evidence="2" id="KW-1185">Reference proteome</keyword>
<sequence>MVTVDVFVPLLFTHSAFCPPCNSQACLHRIHAGFFRSREYAPSRHVLGMRPKVSQEIVSLGDATRTQSRTSMPDNMVIVACPFLEEDLDSEGWLVLHIAAV</sequence>
<evidence type="ECO:0000313" key="3">
    <source>
        <dbReference type="RefSeq" id="XP_033535884.1"/>
    </source>
</evidence>
<gene>
    <name evidence="1 3" type="ORF">P152DRAFT_265523</name>
</gene>
<evidence type="ECO:0000313" key="1">
    <source>
        <dbReference type="EMBL" id="KAF1814253.1"/>
    </source>
</evidence>
<dbReference type="EMBL" id="ML975153">
    <property type="protein sequence ID" value="KAF1814253.1"/>
    <property type="molecule type" value="Genomic_DNA"/>
</dbReference>
<organism evidence="1">
    <name type="scientific">Eremomyces bilateralis CBS 781.70</name>
    <dbReference type="NCBI Taxonomy" id="1392243"/>
    <lineage>
        <taxon>Eukaryota</taxon>
        <taxon>Fungi</taxon>
        <taxon>Dikarya</taxon>
        <taxon>Ascomycota</taxon>
        <taxon>Pezizomycotina</taxon>
        <taxon>Dothideomycetes</taxon>
        <taxon>Dothideomycetes incertae sedis</taxon>
        <taxon>Eremomycetales</taxon>
        <taxon>Eremomycetaceae</taxon>
        <taxon>Eremomyces</taxon>
    </lineage>
</organism>
<accession>A0A6G1G899</accession>
<dbReference type="GeneID" id="54415395"/>
<evidence type="ECO:0000313" key="2">
    <source>
        <dbReference type="Proteomes" id="UP000504638"/>
    </source>
</evidence>
<reference evidence="3" key="3">
    <citation type="submission" date="2025-04" db="UniProtKB">
        <authorList>
            <consortium name="RefSeq"/>
        </authorList>
    </citation>
    <scope>IDENTIFICATION</scope>
    <source>
        <strain evidence="3">CBS 781.70</strain>
    </source>
</reference>
<reference evidence="3" key="2">
    <citation type="submission" date="2020-04" db="EMBL/GenBank/DDBJ databases">
        <authorList>
            <consortium name="NCBI Genome Project"/>
        </authorList>
    </citation>
    <scope>NUCLEOTIDE SEQUENCE</scope>
    <source>
        <strain evidence="3">CBS 781.70</strain>
    </source>
</reference>
<protein>
    <submittedName>
        <fullName evidence="1 3">Uncharacterized protein</fullName>
    </submittedName>
</protein>
<dbReference type="RefSeq" id="XP_033535884.1">
    <property type="nucleotide sequence ID" value="XM_033674825.1"/>
</dbReference>